<feature type="binding site" evidence="7">
    <location>
        <position position="99"/>
    </location>
    <ligand>
        <name>Fe cation</name>
        <dbReference type="ChEBI" id="CHEBI:24875"/>
    </ligand>
</feature>
<name>A0A242U044_ACIPI</name>
<evidence type="ECO:0000313" key="9">
    <source>
        <dbReference type="EMBL" id="OTU25275.1"/>
    </source>
</evidence>
<dbReference type="Pfam" id="PF18331">
    <property type="entry name" value="PKHD_C"/>
    <property type="match status" value="1"/>
</dbReference>
<evidence type="ECO:0000313" key="10">
    <source>
        <dbReference type="Proteomes" id="UP000195162"/>
    </source>
</evidence>
<keyword evidence="4 7" id="KW-0223">Dioxygenase</keyword>
<dbReference type="GO" id="GO:0031418">
    <property type="term" value="F:L-ascorbic acid binding"/>
    <property type="evidence" value="ECO:0007669"/>
    <property type="project" value="UniProtKB-KW"/>
</dbReference>
<evidence type="ECO:0000259" key="8">
    <source>
        <dbReference type="PROSITE" id="PS51471"/>
    </source>
</evidence>
<evidence type="ECO:0000256" key="5">
    <source>
        <dbReference type="ARBA" id="ARBA00023002"/>
    </source>
</evidence>
<dbReference type="HAMAP" id="MF_00657">
    <property type="entry name" value="Hydroxyl_YbiX"/>
    <property type="match status" value="1"/>
</dbReference>
<dbReference type="PANTHER" id="PTHR41536:SF1">
    <property type="entry name" value="PKHD-TYPE HYDROXYLASE YBIX"/>
    <property type="match status" value="1"/>
</dbReference>
<evidence type="ECO:0000256" key="4">
    <source>
        <dbReference type="ARBA" id="ARBA00022964"/>
    </source>
</evidence>
<dbReference type="InterPro" id="IPR044862">
    <property type="entry name" value="Pro_4_hyd_alph_FE2OG_OXY"/>
</dbReference>
<dbReference type="GO" id="GO:0006974">
    <property type="term" value="P:DNA damage response"/>
    <property type="evidence" value="ECO:0007669"/>
    <property type="project" value="TreeGrafter"/>
</dbReference>
<dbReference type="GO" id="GO:0016706">
    <property type="term" value="F:2-oxoglutarate-dependent dioxygenase activity"/>
    <property type="evidence" value="ECO:0007669"/>
    <property type="project" value="UniProtKB-UniRule"/>
</dbReference>
<organism evidence="9 10">
    <name type="scientific">Acinetobacter pittii</name>
    <name type="common">Acinetobacter genomosp. 3</name>
    <dbReference type="NCBI Taxonomy" id="48296"/>
    <lineage>
        <taxon>Bacteria</taxon>
        <taxon>Pseudomonadati</taxon>
        <taxon>Pseudomonadota</taxon>
        <taxon>Gammaproteobacteria</taxon>
        <taxon>Moraxellales</taxon>
        <taxon>Moraxellaceae</taxon>
        <taxon>Acinetobacter</taxon>
        <taxon>Acinetobacter calcoaceticus/baumannii complex</taxon>
    </lineage>
</organism>
<feature type="binding site" evidence="7">
    <location>
        <position position="172"/>
    </location>
    <ligand>
        <name>2-oxoglutarate</name>
        <dbReference type="ChEBI" id="CHEBI:16810"/>
    </ligand>
</feature>
<dbReference type="Proteomes" id="UP000195162">
    <property type="component" value="Unassembled WGS sequence"/>
</dbReference>
<dbReference type="PANTHER" id="PTHR41536">
    <property type="entry name" value="PKHD-TYPE HYDROXYLASE YBIX"/>
    <property type="match status" value="1"/>
</dbReference>
<dbReference type="GO" id="GO:0006879">
    <property type="term" value="P:intracellular iron ion homeostasis"/>
    <property type="evidence" value="ECO:0007669"/>
    <property type="project" value="TreeGrafter"/>
</dbReference>
<keyword evidence="5 7" id="KW-0560">Oxidoreductase</keyword>
<dbReference type="EMBL" id="NGIR01000033">
    <property type="protein sequence ID" value="OTU25275.1"/>
    <property type="molecule type" value="Genomic_DNA"/>
</dbReference>
<evidence type="ECO:0000256" key="6">
    <source>
        <dbReference type="ARBA" id="ARBA00023004"/>
    </source>
</evidence>
<evidence type="ECO:0000256" key="2">
    <source>
        <dbReference type="ARBA" id="ARBA00022723"/>
    </source>
</evidence>
<dbReference type="PROSITE" id="PS51471">
    <property type="entry name" value="FE2OG_OXY"/>
    <property type="match status" value="1"/>
</dbReference>
<dbReference type="Gene3D" id="4.10.860.20">
    <property type="entry name" value="Rabenosyn, Rab binding domain"/>
    <property type="match status" value="1"/>
</dbReference>
<comment type="caution">
    <text evidence="9">The sequence shown here is derived from an EMBL/GenBank/DDBJ whole genome shotgun (WGS) entry which is preliminary data.</text>
</comment>
<dbReference type="Pfam" id="PF13640">
    <property type="entry name" value="2OG-FeII_Oxy_3"/>
    <property type="match status" value="1"/>
</dbReference>
<dbReference type="NCBIfam" id="NF003974">
    <property type="entry name" value="PRK05467.1-3"/>
    <property type="match status" value="1"/>
</dbReference>
<dbReference type="AlphaFoldDB" id="A0A242U044"/>
<dbReference type="NCBIfam" id="NF003975">
    <property type="entry name" value="PRK05467.1-4"/>
    <property type="match status" value="1"/>
</dbReference>
<dbReference type="SMART" id="SM00702">
    <property type="entry name" value="P4Hc"/>
    <property type="match status" value="1"/>
</dbReference>
<proteinExistence type="inferred from homology"/>
<dbReference type="InterPro" id="IPR023550">
    <property type="entry name" value="PKHD_hydroxylase"/>
</dbReference>
<evidence type="ECO:0000256" key="7">
    <source>
        <dbReference type="HAMAP-Rule" id="MF_00657"/>
    </source>
</evidence>
<dbReference type="GO" id="GO:0005506">
    <property type="term" value="F:iron ion binding"/>
    <property type="evidence" value="ECO:0007669"/>
    <property type="project" value="UniProtKB-UniRule"/>
</dbReference>
<feature type="binding site" evidence="7">
    <location>
        <position position="101"/>
    </location>
    <ligand>
        <name>Fe cation</name>
        <dbReference type="ChEBI" id="CHEBI:24875"/>
    </ligand>
</feature>
<protein>
    <submittedName>
        <fullName evidence="9">Fe2+-dependent dioxygenase</fullName>
    </submittedName>
</protein>
<feature type="domain" description="Fe2OG dioxygenase" evidence="8">
    <location>
        <begin position="81"/>
        <end position="181"/>
    </location>
</feature>
<evidence type="ECO:0000256" key="1">
    <source>
        <dbReference type="ARBA" id="ARBA00001961"/>
    </source>
</evidence>
<reference evidence="9 10" key="1">
    <citation type="submission" date="2017-05" db="EMBL/GenBank/DDBJ databases">
        <authorList>
            <person name="Song R."/>
            <person name="Chenine A.L."/>
            <person name="Ruprecht R.M."/>
        </authorList>
    </citation>
    <scope>NUCLEOTIDE SEQUENCE [LARGE SCALE GENOMIC DNA]</scope>
    <source>
        <strain evidence="9 10">ARLG1955</strain>
    </source>
</reference>
<dbReference type="InterPro" id="IPR006620">
    <property type="entry name" value="Pro_4_hyd_alph"/>
</dbReference>
<sequence length="230" mass="26374">MFVVIHHIPNVLSKEQVAEFRKLMEDANWVGGKVTAGTLSASVKRNQQLSEQDPLTHHLSDLVIKAIWQNPVFQAAALPHKIIPPLFNRYDEHESFGFHVDNSIRLIRGTSEQLRTDLSCTLFLSEPDEYEGGDLVIEDTYGYHEVKLPAGDVVLYPSTSLHEVSSITSGTRFASFFWVQSLVRDDSKRHLLFNLDESIRELRKSHGDNYPEVMKLTNIYHNLIRMWSEL</sequence>
<gene>
    <name evidence="9" type="ORF">CAT59_18430</name>
</gene>
<keyword evidence="2 7" id="KW-0479">Metal-binding</keyword>
<dbReference type="SUPFAM" id="SSF51197">
    <property type="entry name" value="Clavaminate synthase-like"/>
    <property type="match status" value="1"/>
</dbReference>
<dbReference type="Gene3D" id="2.60.120.620">
    <property type="entry name" value="q2cbj1_9rhob like domain"/>
    <property type="match status" value="1"/>
</dbReference>
<evidence type="ECO:0000256" key="3">
    <source>
        <dbReference type="ARBA" id="ARBA00022896"/>
    </source>
</evidence>
<comment type="cofactor">
    <cofactor evidence="1 7">
        <name>L-ascorbate</name>
        <dbReference type="ChEBI" id="CHEBI:38290"/>
    </cofactor>
</comment>
<dbReference type="InterPro" id="IPR041097">
    <property type="entry name" value="PKHD_C"/>
</dbReference>
<accession>A0A242U044</accession>
<dbReference type="InterPro" id="IPR005123">
    <property type="entry name" value="Oxoglu/Fe-dep_dioxygenase_dom"/>
</dbReference>
<feature type="binding site" evidence="7">
    <location>
        <position position="162"/>
    </location>
    <ligand>
        <name>Fe cation</name>
        <dbReference type="ChEBI" id="CHEBI:24875"/>
    </ligand>
</feature>
<keyword evidence="6 7" id="KW-0408">Iron</keyword>
<keyword evidence="3 7" id="KW-0847">Vitamin C</keyword>
<comment type="cofactor">
    <cofactor evidence="7">
        <name>Fe(2+)</name>
        <dbReference type="ChEBI" id="CHEBI:29033"/>
    </cofactor>
    <text evidence="7">Binds 1 Fe(2+) ion per subunit.</text>
</comment>